<dbReference type="EMBL" id="GIBP01002215">
    <property type="protein sequence ID" value="NDV31184.1"/>
    <property type="molecule type" value="Transcribed_RNA"/>
</dbReference>
<dbReference type="InterPro" id="IPR002562">
    <property type="entry name" value="3'-5'_exonuclease_dom"/>
</dbReference>
<feature type="domain" description="3'-5' exonuclease" evidence="3">
    <location>
        <begin position="2"/>
        <end position="171"/>
    </location>
</feature>
<dbReference type="PANTHER" id="PTHR13620:SF104">
    <property type="entry name" value="EXONUCLEASE 3'-5' DOMAIN-CONTAINING PROTEIN 2"/>
    <property type="match status" value="1"/>
</dbReference>
<organism evidence="4">
    <name type="scientific">Arcella intermedia</name>
    <dbReference type="NCBI Taxonomy" id="1963864"/>
    <lineage>
        <taxon>Eukaryota</taxon>
        <taxon>Amoebozoa</taxon>
        <taxon>Tubulinea</taxon>
        <taxon>Elardia</taxon>
        <taxon>Arcellinida</taxon>
        <taxon>Sphaerothecina</taxon>
        <taxon>Arcellidae</taxon>
        <taxon>Arcella</taxon>
    </lineage>
</organism>
<dbReference type="GO" id="GO:0008408">
    <property type="term" value="F:3'-5' exonuclease activity"/>
    <property type="evidence" value="ECO:0007669"/>
    <property type="project" value="InterPro"/>
</dbReference>
<dbReference type="InterPro" id="IPR036397">
    <property type="entry name" value="RNaseH_sf"/>
</dbReference>
<dbReference type="InterPro" id="IPR012337">
    <property type="entry name" value="RNaseH-like_sf"/>
</dbReference>
<keyword evidence="2" id="KW-0378">Hydrolase</keyword>
<dbReference type="GO" id="GO:0005634">
    <property type="term" value="C:nucleus"/>
    <property type="evidence" value="ECO:0007669"/>
    <property type="project" value="TreeGrafter"/>
</dbReference>
<dbReference type="SUPFAM" id="SSF53098">
    <property type="entry name" value="Ribonuclease H-like"/>
    <property type="match status" value="1"/>
</dbReference>
<accession>A0A6B2L2E8</accession>
<dbReference type="GO" id="GO:0006139">
    <property type="term" value="P:nucleobase-containing compound metabolic process"/>
    <property type="evidence" value="ECO:0007669"/>
    <property type="project" value="InterPro"/>
</dbReference>
<dbReference type="CDD" id="cd06141">
    <property type="entry name" value="WRN_exo"/>
    <property type="match status" value="1"/>
</dbReference>
<dbReference type="PANTHER" id="PTHR13620">
    <property type="entry name" value="3-5 EXONUCLEASE"/>
    <property type="match status" value="1"/>
</dbReference>
<dbReference type="SMART" id="SM00474">
    <property type="entry name" value="35EXOc"/>
    <property type="match status" value="1"/>
</dbReference>
<keyword evidence="1" id="KW-0540">Nuclease</keyword>
<proteinExistence type="predicted"/>
<evidence type="ECO:0000259" key="3">
    <source>
        <dbReference type="SMART" id="SM00474"/>
    </source>
</evidence>
<reference evidence="4" key="1">
    <citation type="journal article" date="2020" name="J. Eukaryot. Microbiol.">
        <title>De novo Sequencing, Assembly and Annotation of the Transcriptome for the Free-Living Testate Amoeba Arcella intermedia.</title>
        <authorList>
            <person name="Ribeiro G.M."/>
            <person name="Porfirio-Sousa A.L."/>
            <person name="Maurer-Alcala X.X."/>
            <person name="Katz L.A."/>
            <person name="Lahr D.J.G."/>
        </authorList>
    </citation>
    <scope>NUCLEOTIDE SEQUENCE</scope>
</reference>
<dbReference type="AlphaFoldDB" id="A0A6B2L2E8"/>
<protein>
    <recommendedName>
        <fullName evidence="3">3'-5' exonuclease domain-containing protein</fullName>
    </recommendedName>
</protein>
<evidence type="ECO:0000313" key="4">
    <source>
        <dbReference type="EMBL" id="NDV31184.1"/>
    </source>
</evidence>
<sequence length="472" mass="53723">MNKAMTALNLDLLKSKHKAIGLDTEWTSLKGSNNPLALLQLSSSHVCVLMRLCKLRSIPPVVANLLEDENILKAGVAIAMDAKLVFTEYGVTTRGCVDLQPLAHNYDLTGRGSGLKALSKTILNIKLNKGNHVRCGDWSAPTLDTHQIQYGALDAWVGLKILTAIYEKHGSPGVELHHFCKDIIDVIFTRAYTNKTKSTKNGEPVPIVSKAHKVPPRKSALYENCLMLAPNGDALCSINKKKVQWYLDRDLAELVQSEPEVIIKLKIEPQGRGHAGSEYYLAKKENKCVVCNSDKSYVRFSIIPHSYRRYMPLEIKDHSSHDIVLLCQECHRRASLFSESLRKKLKAERKEPNKKEKPYKIDNEKKNVRMAAVTLMKKGQLPPARAEELTNILKTYFQKQEITQADYELASKLEYKEKIDEEDSHEKRVVDELKTPDQIQQFFVRWRQHFLDTMKPQFLPTGWSLHHPINHS</sequence>
<name>A0A6B2L2E8_9EUKA</name>
<dbReference type="GO" id="GO:0003676">
    <property type="term" value="F:nucleic acid binding"/>
    <property type="evidence" value="ECO:0007669"/>
    <property type="project" value="InterPro"/>
</dbReference>
<dbReference type="InterPro" id="IPR051132">
    <property type="entry name" value="3-5_Exonuclease_domain"/>
</dbReference>
<dbReference type="Gene3D" id="3.30.420.10">
    <property type="entry name" value="Ribonuclease H-like superfamily/Ribonuclease H"/>
    <property type="match status" value="1"/>
</dbReference>
<dbReference type="GO" id="GO:0005737">
    <property type="term" value="C:cytoplasm"/>
    <property type="evidence" value="ECO:0007669"/>
    <property type="project" value="TreeGrafter"/>
</dbReference>
<evidence type="ECO:0000256" key="1">
    <source>
        <dbReference type="ARBA" id="ARBA00022722"/>
    </source>
</evidence>
<evidence type="ECO:0000256" key="2">
    <source>
        <dbReference type="ARBA" id="ARBA00022801"/>
    </source>
</evidence>
<dbReference type="Pfam" id="PF01612">
    <property type="entry name" value="DNA_pol_A_exo1"/>
    <property type="match status" value="1"/>
</dbReference>